<reference evidence="1 2" key="1">
    <citation type="submission" date="2017-06" db="EMBL/GenBank/DDBJ databases">
        <authorList>
            <consortium name="Pathogen Informatics"/>
        </authorList>
    </citation>
    <scope>NUCLEOTIDE SEQUENCE [LARGE SCALE GENOMIC DNA]</scope>
    <source>
        <strain evidence="1 2">NCTC13839</strain>
    </source>
</reference>
<evidence type="ECO:0000313" key="1">
    <source>
        <dbReference type="EMBL" id="SNV75391.1"/>
    </source>
</evidence>
<organism evidence="1 2">
    <name type="scientific">Mammaliicoccus stepanovicii</name>
    <dbReference type="NCBI Taxonomy" id="643214"/>
    <lineage>
        <taxon>Bacteria</taxon>
        <taxon>Bacillati</taxon>
        <taxon>Bacillota</taxon>
        <taxon>Bacilli</taxon>
        <taxon>Bacillales</taxon>
        <taxon>Staphylococcaceae</taxon>
        <taxon>Mammaliicoccus</taxon>
    </lineage>
</organism>
<accession>A0A239ZW00</accession>
<dbReference type="Proteomes" id="UP000242084">
    <property type="component" value="Chromosome 1"/>
</dbReference>
<dbReference type="EMBL" id="LT906462">
    <property type="protein sequence ID" value="SNV75391.1"/>
    <property type="molecule type" value="Genomic_DNA"/>
</dbReference>
<name>A0A239ZW00_9STAP</name>
<keyword evidence="2" id="KW-1185">Reference proteome</keyword>
<dbReference type="AlphaFoldDB" id="A0A239ZW00"/>
<gene>
    <name evidence="1" type="ORF">SAMEA4384403_02009</name>
</gene>
<dbReference type="RefSeq" id="WP_095089132.1">
    <property type="nucleotide sequence ID" value="NZ_BMDM01000001.1"/>
</dbReference>
<protein>
    <submittedName>
        <fullName evidence="1">Uncharacterized protein</fullName>
    </submittedName>
</protein>
<dbReference type="KEGG" id="sste:SAMEA4384403_2009"/>
<evidence type="ECO:0000313" key="2">
    <source>
        <dbReference type="Proteomes" id="UP000242084"/>
    </source>
</evidence>
<sequence length="243" mass="29011">MIEVKRSDIGNHKPLYNLVKNLSNTMYSLNCTNREIFKKYLTLIKDINRELLFYDTNGHSFEPFKKRVENKLDFYNKMIIDKTFPINYHIKNIENKVKKIIDRVENLDKKDIQNVRGLITEGICCSNLFDVNQQTSKKFIWDCHFYENSKIINLIKYGKTTNTVDIFFNDNKIKLYECKTSPNYLEDRQLEFMIMLKEKYNNYGEKIELNLFILDDSNHPSIIRKLEDLNIASHVKIKDIKNI</sequence>
<proteinExistence type="predicted"/>